<accession>A0ABZ2YR73</accession>
<evidence type="ECO:0000313" key="4">
    <source>
        <dbReference type="EMBL" id="WZN41963.1"/>
    </source>
</evidence>
<dbReference type="RefSeq" id="WP_341836806.1">
    <property type="nucleotide sequence ID" value="NZ_CP149822.1"/>
</dbReference>
<dbReference type="InterPro" id="IPR052933">
    <property type="entry name" value="DNA_Protect_Modify"/>
</dbReference>
<evidence type="ECO:0000259" key="3">
    <source>
        <dbReference type="PROSITE" id="PS51194"/>
    </source>
</evidence>
<keyword evidence="4" id="KW-0378">Hydrolase</keyword>
<dbReference type="InterPro" id="IPR001650">
    <property type="entry name" value="Helicase_C-like"/>
</dbReference>
<reference evidence="5" key="1">
    <citation type="submission" date="2024-03" db="EMBL/GenBank/DDBJ databases">
        <title>Chitinophaga horti sp. nov., isolated from garden soil.</title>
        <authorList>
            <person name="Lee D.S."/>
            <person name="Han D.M."/>
            <person name="Baek J.H."/>
            <person name="Choi D.G."/>
            <person name="Jeon J.H."/>
            <person name="Jeon C.O."/>
        </authorList>
    </citation>
    <scope>NUCLEOTIDE SEQUENCE [LARGE SCALE GENOMIC DNA]</scope>
    <source>
        <strain evidence="5">GPA1</strain>
    </source>
</reference>
<feature type="compositionally biased region" description="Low complexity" evidence="2">
    <location>
        <begin position="1805"/>
        <end position="1817"/>
    </location>
</feature>
<feature type="compositionally biased region" description="Polar residues" evidence="2">
    <location>
        <begin position="1781"/>
        <end position="1790"/>
    </location>
</feature>
<dbReference type="PANTHER" id="PTHR41313">
    <property type="entry name" value="ADENINE-SPECIFIC METHYLTRANSFERASE"/>
    <property type="match status" value="1"/>
</dbReference>
<dbReference type="PANTHER" id="PTHR41313:SF1">
    <property type="entry name" value="DNA METHYLASE ADENINE-SPECIFIC DOMAIN-CONTAINING PROTEIN"/>
    <property type="match status" value="1"/>
</dbReference>
<dbReference type="PROSITE" id="PS51194">
    <property type="entry name" value="HELICASE_CTER"/>
    <property type="match status" value="1"/>
</dbReference>
<proteinExistence type="inferred from homology"/>
<evidence type="ECO:0000256" key="2">
    <source>
        <dbReference type="SAM" id="MobiDB-lite"/>
    </source>
</evidence>
<dbReference type="InterPro" id="IPR014001">
    <property type="entry name" value="Helicase_ATP-bd"/>
</dbReference>
<dbReference type="InterPro" id="IPR027417">
    <property type="entry name" value="P-loop_NTPase"/>
</dbReference>
<sequence length="1825" mass="205798">MSFIQLHRIKDNIEALKAAGEILSGKEADKDMITSLSEYHGFGGINYLLKDAPPNSKIEAALRQLRELIGEQFPNDIEQVQESLEASLLTAFYTPPYIPKALYKSLSDCGIFPKSILDPAAGNGIFLTEAFKEYPSLESYTAIEKDILTGNILKAYATTWPANGTVLVSGLEQVSSQDFEKYDLAATNIPFGPLQIFDPEVDTVYKSRIHLYFFGKTLQLVNEGGLIAFVVTENFLNSPGNADARKQVLLSSDFIALAALPHNLMEDYSGTAVGTHLLVLQKRDGKKLLSEMEEDLVQTILIQNPAGDFHKNKYLHQHPELCIAHERGVGLNLYGKPSEILKYNGRLETITGPLTEVLSIQIAENYQQRLQRTFPPNITQKPNQIRPSLVKLPMPPVSELKNTVQLGLFDNAPEEHNSKALSYIKDKDLDKVARETVSIIGTIQTTDDPDHDTIVVLKGRTATSKLFIYKIAANAEGIKTSNSWITGSALLSALQAIKNQLAEFDHQYRFIGDQTFKDIFQYEHRQSLKDLPPFYKAGTFIVQDGKAGTISDINDDKHTGYFNPLLISEKDRIFLQSYCKVRDAFHLLFETERAEQQPQPELRKSLVAAYQAFSQSHGQFNLAINRKRILEYDQGLGFVSLSAVERRTDQGYTTSDLFDRPLLGINHADLTLTDPVSALAYTLQQIGKIDIDRIAATCNLTEEECLAALKGKIYFDPTTEAWQTASRYLSGNVAVKMQTAREALNKDPNNTYLQESLHAIEQVQPAPIPFELLDFNLGERWMPTEFLSRFASSYFQTETKVEYFASSDRYVVQPAAKNANITELFSVTSKDGTHMQGHILMENALENTTPQFTYKAERHGNNVRLPDTETNLLAEEKISTMRKAFEKWIKQVPDADKELLENLYNSKFNNSVLRKYDGSHLTFPDLDYASLQIKELRPNQRDGVWRIIEDHGGLMDHDMGSGKTLTAIVASYEMRRMALVKKPMIISIKDAVPAIAETYRRAYPNARLLYPGKDDFTPAKRAAIFNSIKHNDWDCIILTHDQFMKIKPPMKIQEQIIGEELDSVEQDLAVVEKMGGEITLRMKKGLIERQMNLAARLKTVQHDLNESRDPFTFDELGLDYIFVDESHHFKNLMFTTRHTGVAGLGNPSGSQKAMNLLFTVRYLQNLYGKDLCATFLSGTPISNSLTEMYLIFKYLRPRMLENTGMSSFDAWAAVFTKKSVDFEFSVAGNIQPKERFRYFIKLPELCKIYSEITDYKSAEMIGLDRPAAEEILIEIPPTPDQAAFIDNLIAFAKGGHPSLVGLGYLTEKQEKARMLLATNLAQKMSVDMRLIGPRYKADPGNKVNTAADLISKTYIDSNAHRGVQLIMCDIGTPSSDVFNVYQDLKNVLVEQYGIPAAEITFVHDWPSHQRLTYERRVNNGEFRVVLGSTSKGGTGINIQERIVAIYNLDIPWRPPDLDQRRTRGSRPGNWVAKLHFNNKIKFYILAVARSLDAYKFNVLKNKAIVIHQARSGQVVERSFDEGAIDENSGMNFAEYVAILSGDNKLLQKAKAEKRIAQLETLRAASLKESAQARWDSKYHHDAIENSTAVIALLEKDLQLFKSNIQLESNQRTRVNNIQLHECPSEPEKVAVYLADLIKNAKAPKGQEYLQKIGMQCGFELYLRITDKDARYFLAKSPLSNITYTYNRGLLEDTSNLAMQARHFLFALDSIEENLHRERKALANSKEKYKALKAITERGFDHDEEIEELRRIVQELAAEIAASIEPKARDGPLEATPVQILPNENTPTTAVAESPTPLRLPPVADSSSSHPRSRVPVSNRFTPRRK</sequence>
<keyword evidence="4" id="KW-0547">Nucleotide-binding</keyword>
<dbReference type="Pfam" id="PF00271">
    <property type="entry name" value="Helicase_C"/>
    <property type="match status" value="1"/>
</dbReference>
<organism evidence="4 5">
    <name type="scientific">Chitinophaga pollutisoli</name>
    <dbReference type="NCBI Taxonomy" id="3133966"/>
    <lineage>
        <taxon>Bacteria</taxon>
        <taxon>Pseudomonadati</taxon>
        <taxon>Bacteroidota</taxon>
        <taxon>Chitinophagia</taxon>
        <taxon>Chitinophagales</taxon>
        <taxon>Chitinophagaceae</taxon>
        <taxon>Chitinophaga</taxon>
    </lineage>
</organism>
<dbReference type="CDD" id="cd02440">
    <property type="entry name" value="AdoMet_MTases"/>
    <property type="match status" value="1"/>
</dbReference>
<dbReference type="SMART" id="SM00487">
    <property type="entry name" value="DEXDc"/>
    <property type="match status" value="1"/>
</dbReference>
<feature type="region of interest" description="Disordered" evidence="2">
    <location>
        <begin position="1766"/>
        <end position="1825"/>
    </location>
</feature>
<keyword evidence="4" id="KW-0347">Helicase</keyword>
<dbReference type="InterPro" id="IPR003356">
    <property type="entry name" value="DNA_methylase_A-5"/>
</dbReference>
<comment type="similarity">
    <text evidence="1">Belongs to the N(4)/N(6)-methyltransferase family.</text>
</comment>
<dbReference type="InterPro" id="IPR029063">
    <property type="entry name" value="SAM-dependent_MTases_sf"/>
</dbReference>
<evidence type="ECO:0000313" key="5">
    <source>
        <dbReference type="Proteomes" id="UP001485459"/>
    </source>
</evidence>
<dbReference type="Gene3D" id="3.40.50.150">
    <property type="entry name" value="Vaccinia Virus protein VP39"/>
    <property type="match status" value="1"/>
</dbReference>
<keyword evidence="4" id="KW-0067">ATP-binding</keyword>
<dbReference type="PRINTS" id="PR00507">
    <property type="entry name" value="N12N6MTFRASE"/>
</dbReference>
<dbReference type="Gene3D" id="3.40.50.300">
    <property type="entry name" value="P-loop containing nucleotide triphosphate hydrolases"/>
    <property type="match status" value="2"/>
</dbReference>
<evidence type="ECO:0000256" key="1">
    <source>
        <dbReference type="ARBA" id="ARBA00006594"/>
    </source>
</evidence>
<protein>
    <submittedName>
        <fullName evidence="4">Helicase-related protein</fullName>
    </submittedName>
</protein>
<name>A0ABZ2YR73_9BACT</name>
<dbReference type="SUPFAM" id="SSF53335">
    <property type="entry name" value="S-adenosyl-L-methionine-dependent methyltransferases"/>
    <property type="match status" value="1"/>
</dbReference>
<dbReference type="EMBL" id="CP149822">
    <property type="protein sequence ID" value="WZN41963.1"/>
    <property type="molecule type" value="Genomic_DNA"/>
</dbReference>
<dbReference type="Proteomes" id="UP001485459">
    <property type="component" value="Chromosome"/>
</dbReference>
<dbReference type="Pfam" id="PF02384">
    <property type="entry name" value="N6_Mtase"/>
    <property type="match status" value="1"/>
</dbReference>
<dbReference type="SUPFAM" id="SSF52540">
    <property type="entry name" value="P-loop containing nucleoside triphosphate hydrolases"/>
    <property type="match status" value="2"/>
</dbReference>
<keyword evidence="5" id="KW-1185">Reference proteome</keyword>
<feature type="domain" description="Helicase C-terminal" evidence="3">
    <location>
        <begin position="1349"/>
        <end position="1512"/>
    </location>
</feature>
<dbReference type="GO" id="GO:0004386">
    <property type="term" value="F:helicase activity"/>
    <property type="evidence" value="ECO:0007669"/>
    <property type="project" value="UniProtKB-KW"/>
</dbReference>
<dbReference type="SMART" id="SM00490">
    <property type="entry name" value="HELICc"/>
    <property type="match status" value="1"/>
</dbReference>
<gene>
    <name evidence="4" type="ORF">WJU16_02800</name>
</gene>